<dbReference type="InterPro" id="IPR015943">
    <property type="entry name" value="WD40/YVTN_repeat-like_dom_sf"/>
</dbReference>
<gene>
    <name evidence="1" type="ORF">RDB_LOCUS41553</name>
</gene>
<proteinExistence type="predicted"/>
<dbReference type="Proteomes" id="UP000663831">
    <property type="component" value="Unassembled WGS sequence"/>
</dbReference>
<protein>
    <submittedName>
        <fullName evidence="1">Uncharacterized protein</fullName>
    </submittedName>
</protein>
<evidence type="ECO:0000313" key="2">
    <source>
        <dbReference type="Proteomes" id="UP000663831"/>
    </source>
</evidence>
<comment type="caution">
    <text evidence="1">The sequence shown here is derived from an EMBL/GenBank/DDBJ whole genome shotgun (WGS) entry which is preliminary data.</text>
</comment>
<dbReference type="SUPFAM" id="SSF50978">
    <property type="entry name" value="WD40 repeat-like"/>
    <property type="match status" value="1"/>
</dbReference>
<organism evidence="1 2">
    <name type="scientific">Rhizoctonia solani</name>
    <dbReference type="NCBI Taxonomy" id="456999"/>
    <lineage>
        <taxon>Eukaryota</taxon>
        <taxon>Fungi</taxon>
        <taxon>Dikarya</taxon>
        <taxon>Basidiomycota</taxon>
        <taxon>Agaricomycotina</taxon>
        <taxon>Agaricomycetes</taxon>
        <taxon>Cantharellales</taxon>
        <taxon>Ceratobasidiaceae</taxon>
        <taxon>Rhizoctonia</taxon>
    </lineage>
</organism>
<dbReference type="EMBL" id="CAJMWV010001162">
    <property type="protein sequence ID" value="CAE6429239.1"/>
    <property type="molecule type" value="Genomic_DNA"/>
</dbReference>
<dbReference type="InterPro" id="IPR036322">
    <property type="entry name" value="WD40_repeat_dom_sf"/>
</dbReference>
<reference evidence="1" key="1">
    <citation type="submission" date="2021-01" db="EMBL/GenBank/DDBJ databases">
        <authorList>
            <person name="Kaushik A."/>
        </authorList>
    </citation>
    <scope>NUCLEOTIDE SEQUENCE</scope>
    <source>
        <strain evidence="1">AG3-1AP</strain>
    </source>
</reference>
<dbReference type="AlphaFoldDB" id="A0A8H3AMH9"/>
<dbReference type="Gene3D" id="2.130.10.10">
    <property type="entry name" value="YVTN repeat-like/Quinoprotein amine dehydrogenase"/>
    <property type="match status" value="1"/>
</dbReference>
<name>A0A8H3AMH9_9AGAM</name>
<accession>A0A8H3AMH9</accession>
<evidence type="ECO:0000313" key="1">
    <source>
        <dbReference type="EMBL" id="CAE6429239.1"/>
    </source>
</evidence>
<sequence length="184" mass="20200">MPLMHDVRGVTLGEAGDLALVSYEGNAPPQTWYLNRIPDTRTQEDGPKYQIKLSKTYYPMSQVEFAGTSHFGAYKDTLVLAASKAGEIYIWERSSANLIHTLTVPSKQELTGLAWNPKSTGNKFTIASAMRNGMVNIWTTNASKSQSEKVLNHRQSDADDSGQLALQVSSSGLPRLEVENQPLG</sequence>